<evidence type="ECO:0000256" key="3">
    <source>
        <dbReference type="ARBA" id="ARBA00007880"/>
    </source>
</evidence>
<dbReference type="InterPro" id="IPR000821">
    <property type="entry name" value="Ala_racemase"/>
</dbReference>
<comment type="catalytic activity">
    <reaction evidence="1 7">
        <text>L-alanine = D-alanine</text>
        <dbReference type="Rhea" id="RHEA:20249"/>
        <dbReference type="ChEBI" id="CHEBI:57416"/>
        <dbReference type="ChEBI" id="CHEBI:57972"/>
        <dbReference type="EC" id="5.1.1.1"/>
    </reaction>
</comment>
<feature type="active site" description="Proton acceptor; specific for D-alanine" evidence="7">
    <location>
        <position position="50"/>
    </location>
</feature>
<evidence type="ECO:0000256" key="6">
    <source>
        <dbReference type="ARBA" id="ARBA00023235"/>
    </source>
</evidence>
<protein>
    <recommendedName>
        <fullName evidence="4 7">Alanine racemase</fullName>
        <ecNumber evidence="4 7">5.1.1.1</ecNumber>
    </recommendedName>
</protein>
<evidence type="ECO:0000256" key="8">
    <source>
        <dbReference type="PIRSR" id="PIRSR600821-50"/>
    </source>
</evidence>
<comment type="function">
    <text evidence="7">Catalyzes the interconversion of L-alanine and D-alanine. May also act on other amino acids.</text>
</comment>
<feature type="binding site" evidence="7 9">
    <location>
        <position position="148"/>
    </location>
    <ligand>
        <name>substrate</name>
    </ligand>
</feature>
<dbReference type="PRINTS" id="PR00992">
    <property type="entry name" value="ALARACEMASE"/>
</dbReference>
<dbReference type="Pfam" id="PF01168">
    <property type="entry name" value="Ala_racemase_N"/>
    <property type="match status" value="1"/>
</dbReference>
<dbReference type="Pfam" id="PF00842">
    <property type="entry name" value="Ala_racemase_C"/>
    <property type="match status" value="1"/>
</dbReference>
<dbReference type="Proteomes" id="UP000468901">
    <property type="component" value="Unassembled WGS sequence"/>
</dbReference>
<evidence type="ECO:0000313" key="12">
    <source>
        <dbReference type="Proteomes" id="UP000468901"/>
    </source>
</evidence>
<comment type="pathway">
    <text evidence="7">Amino-acid biosynthesis; D-alanine biosynthesis; D-alanine from L-alanine: step 1/1.</text>
</comment>
<dbReference type="SMART" id="SM01005">
    <property type="entry name" value="Ala_racemase_C"/>
    <property type="match status" value="1"/>
</dbReference>
<dbReference type="AlphaFoldDB" id="A0A6N6VJD1"/>
<dbReference type="InterPro" id="IPR011079">
    <property type="entry name" value="Ala_racemase_C"/>
</dbReference>
<dbReference type="NCBIfam" id="TIGR00492">
    <property type="entry name" value="alr"/>
    <property type="match status" value="1"/>
</dbReference>
<comment type="cofactor">
    <cofactor evidence="2 7 8">
        <name>pyridoxal 5'-phosphate</name>
        <dbReference type="ChEBI" id="CHEBI:597326"/>
    </cofactor>
</comment>
<keyword evidence="12" id="KW-1185">Reference proteome</keyword>
<evidence type="ECO:0000256" key="9">
    <source>
        <dbReference type="PIRSR" id="PIRSR600821-52"/>
    </source>
</evidence>
<comment type="caution">
    <text evidence="11">The sequence shown here is derived from an EMBL/GenBank/DDBJ whole genome shotgun (WGS) entry which is preliminary data.</text>
</comment>
<dbReference type="CDD" id="cd00430">
    <property type="entry name" value="PLPDE_III_AR"/>
    <property type="match status" value="1"/>
</dbReference>
<feature type="domain" description="Alanine racemase C-terminal" evidence="10">
    <location>
        <begin position="248"/>
        <end position="374"/>
    </location>
</feature>
<evidence type="ECO:0000256" key="5">
    <source>
        <dbReference type="ARBA" id="ARBA00022898"/>
    </source>
</evidence>
<dbReference type="EMBL" id="WESC01000006">
    <property type="protein sequence ID" value="KAB7740582.1"/>
    <property type="molecule type" value="Genomic_DNA"/>
</dbReference>
<dbReference type="PANTHER" id="PTHR30511:SF0">
    <property type="entry name" value="ALANINE RACEMASE, CATABOLIC-RELATED"/>
    <property type="match status" value="1"/>
</dbReference>
<dbReference type="HAMAP" id="MF_01201">
    <property type="entry name" value="Ala_racemase"/>
    <property type="match status" value="1"/>
</dbReference>
<evidence type="ECO:0000256" key="2">
    <source>
        <dbReference type="ARBA" id="ARBA00001933"/>
    </source>
</evidence>
<reference evidence="11 12" key="1">
    <citation type="submission" date="2019-09" db="EMBL/GenBank/DDBJ databases">
        <title>Parvibaculum sedimenti sp. nov., isolated from sediment.</title>
        <authorList>
            <person name="Wang Y."/>
        </authorList>
    </citation>
    <scope>NUCLEOTIDE SEQUENCE [LARGE SCALE GENOMIC DNA]</scope>
    <source>
        <strain evidence="11 12">HXT-9</strain>
    </source>
</reference>
<comment type="similarity">
    <text evidence="3 7">Belongs to the alanine racemase family.</text>
</comment>
<dbReference type="SUPFAM" id="SSF50621">
    <property type="entry name" value="Alanine racemase C-terminal domain-like"/>
    <property type="match status" value="1"/>
</dbReference>
<evidence type="ECO:0000256" key="1">
    <source>
        <dbReference type="ARBA" id="ARBA00000316"/>
    </source>
</evidence>
<dbReference type="GO" id="GO:0008784">
    <property type="term" value="F:alanine racemase activity"/>
    <property type="evidence" value="ECO:0007669"/>
    <property type="project" value="UniProtKB-UniRule"/>
</dbReference>
<dbReference type="InterPro" id="IPR029066">
    <property type="entry name" value="PLP-binding_barrel"/>
</dbReference>
<dbReference type="PANTHER" id="PTHR30511">
    <property type="entry name" value="ALANINE RACEMASE"/>
    <property type="match status" value="1"/>
</dbReference>
<organism evidence="11 12">
    <name type="scientific">Parvibaculum sedimenti</name>
    <dbReference type="NCBI Taxonomy" id="2608632"/>
    <lineage>
        <taxon>Bacteria</taxon>
        <taxon>Pseudomonadati</taxon>
        <taxon>Pseudomonadota</taxon>
        <taxon>Alphaproteobacteria</taxon>
        <taxon>Hyphomicrobiales</taxon>
        <taxon>Parvibaculaceae</taxon>
        <taxon>Parvibaculum</taxon>
    </lineage>
</organism>
<evidence type="ECO:0000256" key="7">
    <source>
        <dbReference type="HAMAP-Rule" id="MF_01201"/>
    </source>
</evidence>
<dbReference type="SUPFAM" id="SSF51419">
    <property type="entry name" value="PLP-binding barrel"/>
    <property type="match status" value="1"/>
</dbReference>
<sequence length="383" mass="40029">MPEFFRDEAAAGFDPASASTILTVDLDAIAANYRHLRSIGGGADVAGVVKADAYGLGLAPVAETLACAGCTTFFVTDTDEGIALRVALPGATIYVTNGLTPGAAALYRGHGLRPCLGSLAEVEEWRKVASHAGMALPAALHFDTGMSRLGFDEVEAARLTAEPALIAGIDVTLVMSHLACSDEPEHPLNAIQLARFKPIRDAFASRPASFANSGGALLGPDYCFDLIRSGYGLYGGTSGPGPSPFRPAVRLETRVLQIRDVPPGITAGYGATWEARGPRRLATLATGYADGYFRSLAASGRVYVGGHYAPLAGRVSMDLLTVDLTGVPEGAVKRGDFAELIGPHVTLDEVADRAGTIGYEVLTRLGDRAKRLYTGGHLTVPES</sequence>
<dbReference type="GO" id="GO:0030632">
    <property type="term" value="P:D-alanine biosynthetic process"/>
    <property type="evidence" value="ECO:0007669"/>
    <property type="project" value="UniProtKB-UniRule"/>
</dbReference>
<dbReference type="GO" id="GO:0005829">
    <property type="term" value="C:cytosol"/>
    <property type="evidence" value="ECO:0007669"/>
    <property type="project" value="TreeGrafter"/>
</dbReference>
<proteinExistence type="inferred from homology"/>
<dbReference type="Gene3D" id="3.20.20.10">
    <property type="entry name" value="Alanine racemase"/>
    <property type="match status" value="1"/>
</dbReference>
<feature type="modified residue" description="N6-(pyridoxal phosphate)lysine" evidence="7 8">
    <location>
        <position position="50"/>
    </location>
</feature>
<dbReference type="Gene3D" id="2.40.37.10">
    <property type="entry name" value="Lyase, Ornithine Decarboxylase, Chain A, domain 1"/>
    <property type="match status" value="1"/>
</dbReference>
<dbReference type="GO" id="GO:0030170">
    <property type="term" value="F:pyridoxal phosphate binding"/>
    <property type="evidence" value="ECO:0007669"/>
    <property type="project" value="UniProtKB-UniRule"/>
</dbReference>
<evidence type="ECO:0000259" key="10">
    <source>
        <dbReference type="SMART" id="SM01005"/>
    </source>
</evidence>
<dbReference type="InterPro" id="IPR009006">
    <property type="entry name" value="Ala_racemase/Decarboxylase_C"/>
</dbReference>
<dbReference type="EC" id="5.1.1.1" evidence="4 7"/>
<dbReference type="InterPro" id="IPR001608">
    <property type="entry name" value="Ala_racemase_N"/>
</dbReference>
<name>A0A6N6VJD1_9HYPH</name>
<dbReference type="UniPathway" id="UPA00042">
    <property type="reaction ID" value="UER00497"/>
</dbReference>
<keyword evidence="5 7" id="KW-0663">Pyridoxal phosphate</keyword>
<keyword evidence="6 7" id="KW-0413">Isomerase</keyword>
<feature type="binding site" evidence="7 9">
    <location>
        <position position="317"/>
    </location>
    <ligand>
        <name>substrate</name>
    </ligand>
</feature>
<feature type="active site" description="Proton acceptor; specific for L-alanine" evidence="7">
    <location>
        <position position="269"/>
    </location>
</feature>
<dbReference type="InterPro" id="IPR020622">
    <property type="entry name" value="Ala_racemase_pyridoxalP-BS"/>
</dbReference>
<accession>A0A6N6VJD1</accession>
<evidence type="ECO:0000313" key="11">
    <source>
        <dbReference type="EMBL" id="KAB7740582.1"/>
    </source>
</evidence>
<dbReference type="PROSITE" id="PS00395">
    <property type="entry name" value="ALANINE_RACEMASE"/>
    <property type="match status" value="1"/>
</dbReference>
<gene>
    <name evidence="11" type="primary">alr</name>
    <name evidence="11" type="ORF">F2P47_08010</name>
</gene>
<evidence type="ECO:0000256" key="4">
    <source>
        <dbReference type="ARBA" id="ARBA00013089"/>
    </source>
</evidence>